<name>T1JZI7_TETUR</name>
<dbReference type="AlphaFoldDB" id="T1JZI7"/>
<feature type="transmembrane region" description="Helical" evidence="1">
    <location>
        <begin position="376"/>
        <end position="398"/>
    </location>
</feature>
<keyword evidence="1" id="KW-0812">Transmembrane</keyword>
<evidence type="ECO:0000313" key="2">
    <source>
        <dbReference type="EnsemblMetazoa" id="tetur03g04090.1"/>
    </source>
</evidence>
<accession>T1JZI7</accession>
<evidence type="ECO:0000256" key="1">
    <source>
        <dbReference type="SAM" id="Phobius"/>
    </source>
</evidence>
<evidence type="ECO:0008006" key="4">
    <source>
        <dbReference type="Google" id="ProtNLM"/>
    </source>
</evidence>
<keyword evidence="1" id="KW-1133">Transmembrane helix</keyword>
<sequence>MHSNFQFKIVYADRTPWTNYDPIKKKFTGQLSQFYTKQMERYSSINYTIVFRKPIDYGECNSGNCTGLIGLVQRGEADFCDRLYSFATIPDSTTGLKPGTVLGDLSCTIFTALPEIGIVREDVFTSLSIFPLDVILSLAFLFLFLSSIPFLLWYFNPKLFNIKTTSPWIIWPLICAILRQAARLKTLFSHLSSEAAIKTIDSLEDVADCGRIPVWMEEPLCRTMVYSGSPRAQQEIFRRGLYRPTGPLMNEFITKKEAQSFVFIVTPDETFTVRMGYCVYNHGAKWHRSKNSFPVHLLFTVLNSKLPPHATKFLNIFREKQFQSGIDFYIAKKWQLYLEKRLDPKQIKGCYHKTSISPNPVLARFNQLDIQNYKLFFKYMLCMIPICILSLICEYLYAEMNSVRPSIERPRLTLIVLTQNK</sequence>
<proteinExistence type="predicted"/>
<keyword evidence="3" id="KW-1185">Reference proteome</keyword>
<dbReference type="Proteomes" id="UP000015104">
    <property type="component" value="Unassembled WGS sequence"/>
</dbReference>
<evidence type="ECO:0000313" key="3">
    <source>
        <dbReference type="Proteomes" id="UP000015104"/>
    </source>
</evidence>
<reference evidence="3" key="1">
    <citation type="submission" date="2011-08" db="EMBL/GenBank/DDBJ databases">
        <authorList>
            <person name="Rombauts S."/>
        </authorList>
    </citation>
    <scope>NUCLEOTIDE SEQUENCE</scope>
    <source>
        <strain evidence="3">London</strain>
    </source>
</reference>
<organism evidence="2 3">
    <name type="scientific">Tetranychus urticae</name>
    <name type="common">Two-spotted spider mite</name>
    <dbReference type="NCBI Taxonomy" id="32264"/>
    <lineage>
        <taxon>Eukaryota</taxon>
        <taxon>Metazoa</taxon>
        <taxon>Ecdysozoa</taxon>
        <taxon>Arthropoda</taxon>
        <taxon>Chelicerata</taxon>
        <taxon>Arachnida</taxon>
        <taxon>Acari</taxon>
        <taxon>Acariformes</taxon>
        <taxon>Trombidiformes</taxon>
        <taxon>Prostigmata</taxon>
        <taxon>Eleutherengona</taxon>
        <taxon>Raphignathae</taxon>
        <taxon>Tetranychoidea</taxon>
        <taxon>Tetranychidae</taxon>
        <taxon>Tetranychus</taxon>
    </lineage>
</organism>
<reference evidence="2" key="2">
    <citation type="submission" date="2015-06" db="UniProtKB">
        <authorList>
            <consortium name="EnsemblMetazoa"/>
        </authorList>
    </citation>
    <scope>IDENTIFICATION</scope>
</reference>
<keyword evidence="1" id="KW-0472">Membrane</keyword>
<feature type="transmembrane region" description="Helical" evidence="1">
    <location>
        <begin position="134"/>
        <end position="154"/>
    </location>
</feature>
<dbReference type="EMBL" id="CAEY01001120">
    <property type="status" value="NOT_ANNOTATED_CDS"/>
    <property type="molecule type" value="Genomic_DNA"/>
</dbReference>
<dbReference type="EnsemblMetazoa" id="tetur03g04090.1">
    <property type="protein sequence ID" value="tetur03g04090.1"/>
    <property type="gene ID" value="tetur03g04090"/>
</dbReference>
<dbReference type="HOGENOM" id="CLU_742540_0_0_1"/>
<protein>
    <recommendedName>
        <fullName evidence="4">Ionotropic glutamate receptor L-glutamate and glycine-binding domain-containing protein</fullName>
    </recommendedName>
</protein>